<name>A0A5S3V9Y9_9GAMM</name>
<feature type="transmembrane region" description="Helical" evidence="1">
    <location>
        <begin position="68"/>
        <end position="87"/>
    </location>
</feature>
<dbReference type="SUPFAM" id="SSF103481">
    <property type="entry name" value="Multidrug resistance efflux transporter EmrE"/>
    <property type="match status" value="2"/>
</dbReference>
<feature type="domain" description="EamA" evidence="2">
    <location>
        <begin position="156"/>
        <end position="296"/>
    </location>
</feature>
<dbReference type="EMBL" id="PNBX01000040">
    <property type="protein sequence ID" value="TMO68311.1"/>
    <property type="molecule type" value="Genomic_DNA"/>
</dbReference>
<accession>A0A5S3V9Y9</accession>
<feature type="transmembrane region" description="Helical" evidence="1">
    <location>
        <begin position="154"/>
        <end position="174"/>
    </location>
</feature>
<feature type="transmembrane region" description="Helical" evidence="1">
    <location>
        <begin position="37"/>
        <end position="56"/>
    </location>
</feature>
<reference evidence="3 4" key="1">
    <citation type="submission" date="2018-01" db="EMBL/GenBank/DDBJ databases">
        <authorList>
            <person name="Paulsen S."/>
            <person name="Gram L.K."/>
        </authorList>
    </citation>
    <scope>NUCLEOTIDE SEQUENCE [LARGE SCALE GENOMIC DNA]</scope>
    <source>
        <strain evidence="3 4">S3790</strain>
    </source>
</reference>
<dbReference type="AlphaFoldDB" id="A0A5S3V9Y9"/>
<feature type="domain" description="EamA" evidence="2">
    <location>
        <begin position="6"/>
        <end position="139"/>
    </location>
</feature>
<feature type="transmembrane region" description="Helical" evidence="1">
    <location>
        <begin position="253"/>
        <end position="272"/>
    </location>
</feature>
<feature type="transmembrane region" description="Helical" evidence="1">
    <location>
        <begin position="99"/>
        <end position="118"/>
    </location>
</feature>
<feature type="transmembrane region" description="Helical" evidence="1">
    <location>
        <begin position="6"/>
        <end position="25"/>
    </location>
</feature>
<organism evidence="3 4">
    <name type="scientific">Pseudoalteromonas aurantia</name>
    <dbReference type="NCBI Taxonomy" id="43654"/>
    <lineage>
        <taxon>Bacteria</taxon>
        <taxon>Pseudomonadati</taxon>
        <taxon>Pseudomonadota</taxon>
        <taxon>Gammaproteobacteria</taxon>
        <taxon>Alteromonadales</taxon>
        <taxon>Pseudoalteromonadaceae</taxon>
        <taxon>Pseudoalteromonas</taxon>
    </lineage>
</organism>
<reference evidence="4" key="2">
    <citation type="submission" date="2019-06" db="EMBL/GenBank/DDBJ databases">
        <title>Co-occurence of chitin degradation, pigmentation and bioactivity in marine Pseudoalteromonas.</title>
        <authorList>
            <person name="Sonnenschein E.C."/>
            <person name="Bech P.K."/>
        </authorList>
    </citation>
    <scope>NUCLEOTIDE SEQUENCE [LARGE SCALE GENOMIC DNA]</scope>
    <source>
        <strain evidence="4">S3790</strain>
    </source>
</reference>
<feature type="transmembrane region" description="Helical" evidence="1">
    <location>
        <begin position="124"/>
        <end position="142"/>
    </location>
</feature>
<protein>
    <submittedName>
        <fullName evidence="3">EamA family transporter</fullName>
    </submittedName>
</protein>
<keyword evidence="1" id="KW-0472">Membrane</keyword>
<dbReference type="OrthoDB" id="6235706at2"/>
<dbReference type="RefSeq" id="WP_138591776.1">
    <property type="nucleotide sequence ID" value="NZ_PNBX01000040.1"/>
</dbReference>
<dbReference type="InterPro" id="IPR037185">
    <property type="entry name" value="EmrE-like"/>
</dbReference>
<sequence length="298" mass="31435">MLNIGLGEIAALSAALVWACSTIIYKRFSHTLSPFELNVSKGVMACAMMCVVLVLLQDSALPSHANAWLWLIASGIVGIAIGDSAYFAALRNIGPARTLVIESLAPAIAGILNIIILGTYLNTVAWFGIAITTVGVILAIKPNRALPKVDKQQYKFGVAFAIIAASCQAAGMVMSKAGMGDEATSSLWAAMIRLLSGTFAVAILVAFLKEHSLSKAIRLKGISNKKWLFIAVFFGTFIGLWLQLGAVKNTDPAIAQTILATAPLMVMALAFIKKEAITRNMIIGGLLALFGVGVLLSA</sequence>
<keyword evidence="1" id="KW-0812">Transmembrane</keyword>
<dbReference type="PANTHER" id="PTHR22911:SF137">
    <property type="entry name" value="SOLUTE CARRIER FAMILY 35 MEMBER G2-RELATED"/>
    <property type="match status" value="1"/>
</dbReference>
<evidence type="ECO:0000259" key="2">
    <source>
        <dbReference type="Pfam" id="PF00892"/>
    </source>
</evidence>
<proteinExistence type="predicted"/>
<dbReference type="GO" id="GO:0016020">
    <property type="term" value="C:membrane"/>
    <property type="evidence" value="ECO:0007669"/>
    <property type="project" value="InterPro"/>
</dbReference>
<feature type="transmembrane region" description="Helical" evidence="1">
    <location>
        <begin position="279"/>
        <end position="297"/>
    </location>
</feature>
<evidence type="ECO:0000256" key="1">
    <source>
        <dbReference type="SAM" id="Phobius"/>
    </source>
</evidence>
<evidence type="ECO:0000313" key="4">
    <source>
        <dbReference type="Proteomes" id="UP000307217"/>
    </source>
</evidence>
<gene>
    <name evidence="3" type="ORF">CWC19_10160</name>
</gene>
<dbReference type="PANTHER" id="PTHR22911">
    <property type="entry name" value="ACYL-MALONYL CONDENSING ENZYME-RELATED"/>
    <property type="match status" value="1"/>
</dbReference>
<comment type="caution">
    <text evidence="3">The sequence shown here is derived from an EMBL/GenBank/DDBJ whole genome shotgun (WGS) entry which is preliminary data.</text>
</comment>
<dbReference type="Pfam" id="PF00892">
    <property type="entry name" value="EamA"/>
    <property type="match status" value="2"/>
</dbReference>
<dbReference type="Proteomes" id="UP000307217">
    <property type="component" value="Unassembled WGS sequence"/>
</dbReference>
<feature type="transmembrane region" description="Helical" evidence="1">
    <location>
        <begin position="186"/>
        <end position="207"/>
    </location>
</feature>
<evidence type="ECO:0000313" key="3">
    <source>
        <dbReference type="EMBL" id="TMO68311.1"/>
    </source>
</evidence>
<feature type="transmembrane region" description="Helical" evidence="1">
    <location>
        <begin position="227"/>
        <end position="247"/>
    </location>
</feature>
<dbReference type="InterPro" id="IPR000620">
    <property type="entry name" value="EamA_dom"/>
</dbReference>
<keyword evidence="1" id="KW-1133">Transmembrane helix</keyword>